<evidence type="ECO:0000259" key="4">
    <source>
        <dbReference type="PROSITE" id="PS51388"/>
    </source>
</evidence>
<dbReference type="GO" id="GO:0016020">
    <property type="term" value="C:membrane"/>
    <property type="evidence" value="ECO:0007669"/>
    <property type="project" value="TreeGrafter"/>
</dbReference>
<dbReference type="InterPro" id="IPR030381">
    <property type="entry name" value="G_DYNAMIN_dom"/>
</dbReference>
<evidence type="ECO:0000259" key="5">
    <source>
        <dbReference type="PROSITE" id="PS51718"/>
    </source>
</evidence>
<dbReference type="GO" id="GO:0048312">
    <property type="term" value="P:intracellular distribution of mitochondria"/>
    <property type="evidence" value="ECO:0007669"/>
    <property type="project" value="TreeGrafter"/>
</dbReference>
<dbReference type="PROSITE" id="PS51718">
    <property type="entry name" value="G_DYNAMIN_2"/>
    <property type="match status" value="1"/>
</dbReference>
<dbReference type="EMBL" id="JAGPXD010000001">
    <property type="protein sequence ID" value="KAH7374803.1"/>
    <property type="molecule type" value="Genomic_DNA"/>
</dbReference>
<dbReference type="InterPro" id="IPR020850">
    <property type="entry name" value="GED_dom"/>
</dbReference>
<dbReference type="GO" id="GO:0003924">
    <property type="term" value="F:GTPase activity"/>
    <property type="evidence" value="ECO:0007669"/>
    <property type="project" value="InterPro"/>
</dbReference>
<evidence type="ECO:0000313" key="7">
    <source>
        <dbReference type="Proteomes" id="UP000813385"/>
    </source>
</evidence>
<feature type="region of interest" description="Disordered" evidence="3">
    <location>
        <begin position="410"/>
        <end position="431"/>
    </location>
</feature>
<dbReference type="GO" id="GO:0005525">
    <property type="term" value="F:GTP binding"/>
    <property type="evidence" value="ECO:0007669"/>
    <property type="project" value="InterPro"/>
</dbReference>
<dbReference type="Pfam" id="PF01031">
    <property type="entry name" value="Dynamin_M"/>
    <property type="match status" value="1"/>
</dbReference>
<dbReference type="GO" id="GO:0008017">
    <property type="term" value="F:microtubule binding"/>
    <property type="evidence" value="ECO:0007669"/>
    <property type="project" value="TreeGrafter"/>
</dbReference>
<dbReference type="Pfam" id="PF00350">
    <property type="entry name" value="Dynamin_N"/>
    <property type="match status" value="1"/>
</dbReference>
<feature type="compositionally biased region" description="Polar residues" evidence="3">
    <location>
        <begin position="419"/>
        <end position="431"/>
    </location>
</feature>
<dbReference type="PANTHER" id="PTHR11566:SF21">
    <property type="entry name" value="DYNAMIN RELATED PROTEIN 1, ISOFORM A"/>
    <property type="match status" value="1"/>
</dbReference>
<dbReference type="Proteomes" id="UP000813385">
    <property type="component" value="Unassembled WGS sequence"/>
</dbReference>
<dbReference type="InterPro" id="IPR000375">
    <property type="entry name" value="Dynamin_stalk"/>
</dbReference>
<name>A0A8K0TU80_9PEZI</name>
<dbReference type="GO" id="GO:0005874">
    <property type="term" value="C:microtubule"/>
    <property type="evidence" value="ECO:0007669"/>
    <property type="project" value="TreeGrafter"/>
</dbReference>
<comment type="caution">
    <text evidence="6">The sequence shown here is derived from an EMBL/GenBank/DDBJ whole genome shotgun (WGS) entry which is preliminary data.</text>
</comment>
<dbReference type="PRINTS" id="PR00195">
    <property type="entry name" value="DYNAMIN"/>
</dbReference>
<reference evidence="6" key="1">
    <citation type="journal article" date="2021" name="Nat. Commun.">
        <title>Genetic determinants of endophytism in the Arabidopsis root mycobiome.</title>
        <authorList>
            <person name="Mesny F."/>
            <person name="Miyauchi S."/>
            <person name="Thiergart T."/>
            <person name="Pickel B."/>
            <person name="Atanasova L."/>
            <person name="Karlsson M."/>
            <person name="Huettel B."/>
            <person name="Barry K.W."/>
            <person name="Haridas S."/>
            <person name="Chen C."/>
            <person name="Bauer D."/>
            <person name="Andreopoulos W."/>
            <person name="Pangilinan J."/>
            <person name="LaButti K."/>
            <person name="Riley R."/>
            <person name="Lipzen A."/>
            <person name="Clum A."/>
            <person name="Drula E."/>
            <person name="Henrissat B."/>
            <person name="Kohler A."/>
            <person name="Grigoriev I.V."/>
            <person name="Martin F.M."/>
            <person name="Hacquard S."/>
        </authorList>
    </citation>
    <scope>NUCLEOTIDE SEQUENCE</scope>
    <source>
        <strain evidence="6">MPI-CAGE-AT-0016</strain>
    </source>
</reference>
<dbReference type="CDD" id="cd08771">
    <property type="entry name" value="DLP_1"/>
    <property type="match status" value="1"/>
</dbReference>
<keyword evidence="1" id="KW-0547">Nucleotide-binding</keyword>
<dbReference type="GO" id="GO:0000266">
    <property type="term" value="P:mitochondrial fission"/>
    <property type="evidence" value="ECO:0007669"/>
    <property type="project" value="TreeGrafter"/>
</dbReference>
<keyword evidence="2" id="KW-0342">GTP-binding</keyword>
<feature type="domain" description="Dynamin-type G" evidence="5">
    <location>
        <begin position="34"/>
        <end position="328"/>
    </location>
</feature>
<dbReference type="InterPro" id="IPR027417">
    <property type="entry name" value="P-loop_NTPase"/>
</dbReference>
<dbReference type="InterPro" id="IPR001401">
    <property type="entry name" value="Dynamin_GTPase"/>
</dbReference>
<organism evidence="6 7">
    <name type="scientific">Plectosphaerella cucumerina</name>
    <dbReference type="NCBI Taxonomy" id="40658"/>
    <lineage>
        <taxon>Eukaryota</taxon>
        <taxon>Fungi</taxon>
        <taxon>Dikarya</taxon>
        <taxon>Ascomycota</taxon>
        <taxon>Pezizomycotina</taxon>
        <taxon>Sordariomycetes</taxon>
        <taxon>Hypocreomycetidae</taxon>
        <taxon>Glomerellales</taxon>
        <taxon>Plectosphaerellaceae</taxon>
        <taxon>Plectosphaerella</taxon>
    </lineage>
</organism>
<evidence type="ECO:0000256" key="2">
    <source>
        <dbReference type="ARBA" id="ARBA00023134"/>
    </source>
</evidence>
<dbReference type="InterPro" id="IPR022812">
    <property type="entry name" value="Dynamin"/>
</dbReference>
<dbReference type="SMART" id="SM00053">
    <property type="entry name" value="DYNc"/>
    <property type="match status" value="1"/>
</dbReference>
<proteinExistence type="predicted"/>
<dbReference type="PROSITE" id="PS51388">
    <property type="entry name" value="GED"/>
    <property type="match status" value="1"/>
</dbReference>
<evidence type="ECO:0000256" key="1">
    <source>
        <dbReference type="ARBA" id="ARBA00022741"/>
    </source>
</evidence>
<dbReference type="SUPFAM" id="SSF52540">
    <property type="entry name" value="P-loop containing nucleoside triphosphate hydrolases"/>
    <property type="match status" value="1"/>
</dbReference>
<evidence type="ECO:0000313" key="6">
    <source>
        <dbReference type="EMBL" id="KAH7374803.1"/>
    </source>
</evidence>
<dbReference type="AlphaFoldDB" id="A0A8K0TU80"/>
<keyword evidence="6" id="KW-0378">Hydrolase</keyword>
<dbReference type="PANTHER" id="PTHR11566">
    <property type="entry name" value="DYNAMIN"/>
    <property type="match status" value="1"/>
</dbReference>
<gene>
    <name evidence="6" type="ORF">B0T11DRAFT_322912</name>
</gene>
<protein>
    <submittedName>
        <fullName evidence="6">P-loop containing nucleoside triphosphate hydrolase protein</fullName>
    </submittedName>
</protein>
<dbReference type="Gene3D" id="3.40.50.300">
    <property type="entry name" value="P-loop containing nucleotide triphosphate hydrolases"/>
    <property type="match status" value="1"/>
</dbReference>
<evidence type="ECO:0000256" key="3">
    <source>
        <dbReference type="SAM" id="MobiDB-lite"/>
    </source>
</evidence>
<dbReference type="OrthoDB" id="415706at2759"/>
<accession>A0A8K0TU80</accession>
<dbReference type="InterPro" id="IPR045063">
    <property type="entry name" value="Dynamin_N"/>
</dbReference>
<dbReference type="GO" id="GO:0005739">
    <property type="term" value="C:mitochondrion"/>
    <property type="evidence" value="ECO:0007669"/>
    <property type="project" value="TreeGrafter"/>
</dbReference>
<dbReference type="GO" id="GO:0016559">
    <property type="term" value="P:peroxisome fission"/>
    <property type="evidence" value="ECO:0007669"/>
    <property type="project" value="TreeGrafter"/>
</dbReference>
<keyword evidence="7" id="KW-1185">Reference proteome</keyword>
<sequence length="671" mass="74550">MDTSEGPKFQLATEEICSRLNQIDKLRAIGVGGCVSLPQLVVCGDQSTGKSSILERLSGISFPRKDGLCTRFATEIVLRHSNTPLVVVVTIRPHASRDSTSRRALEAFKKTFSTLDSMHLPDIIEEAGSLMGLRGYGADEGKAFSLDLLHIRVTGSTSLHLTIVDLPGLIAVQNDEQTQDDVNPVHSLADTYLKSPRTIILAVIQASNDIANQSVKQKAKTHDPEGIRTVGIITKPDLINPGTESRIVQLANNEGNVRLNLGFFLLKNLAPSNTIPTSSLGPEKVNKKERSFFKQPAWEGLDPDRIGITNMKKFLRNLLQDHIEREIPSIKDELRKKLAHAESEYQALGKPRKTAQDIRTFLIERNMALHQLIQNALSGNYLSGSAFFSDNTRLRAMIHQENMAFAEEMRTSGGKRKITSSSSQGPDSSNKTLATIKSATEEVDPEQGQLRVTHHQMMDWVKEVHSRTRGLELSRNFNHGLLAEFHRCQASRWISIAEVHLGKVLALTQSWLRQAVNTTIHDEDLRPNIKARLDVQSRALWKAVDRAQPEPPGRNYSYGSGGDPNEILAAFERNITVNMDNHACEEALAALQAYCKVALKTFVDNVCKQVIERHILAPLPAIFSPAAVSELSEEELLRIGREPAKKQGARQRLAARAEIMRKGLLELEKNM</sequence>
<dbReference type="FunFam" id="3.40.50.300:FF:001425">
    <property type="entry name" value="Dynamin GTPase, putative"/>
    <property type="match status" value="1"/>
</dbReference>
<feature type="domain" description="GED" evidence="4">
    <location>
        <begin position="584"/>
        <end position="671"/>
    </location>
</feature>
<dbReference type="GO" id="GO:0006897">
    <property type="term" value="P:endocytosis"/>
    <property type="evidence" value="ECO:0007669"/>
    <property type="project" value="TreeGrafter"/>
</dbReference>